<evidence type="ECO:0000256" key="1">
    <source>
        <dbReference type="SAM" id="Phobius"/>
    </source>
</evidence>
<dbReference type="GO" id="GO:0055085">
    <property type="term" value="P:transmembrane transport"/>
    <property type="evidence" value="ECO:0007669"/>
    <property type="project" value="InterPro"/>
</dbReference>
<keyword evidence="1" id="KW-1133">Transmembrane helix</keyword>
<keyword evidence="1" id="KW-0812">Transmembrane</keyword>
<comment type="caution">
    <text evidence="2">The sequence shown here is derived from an EMBL/GenBank/DDBJ whole genome shotgun (WGS) entry which is preliminary data.</text>
</comment>
<reference evidence="2 3" key="1">
    <citation type="journal article" date="2015" name="Stand. Genomic Sci.">
        <title>Genomic Encyclopedia of Bacterial and Archaeal Type Strains, Phase III: the genomes of soil and plant-associated and newly described type strains.</title>
        <authorList>
            <person name="Whitman W.B."/>
            <person name="Woyke T."/>
            <person name="Klenk H.P."/>
            <person name="Zhou Y."/>
            <person name="Lilburn T.G."/>
            <person name="Beck B.J."/>
            <person name="De Vos P."/>
            <person name="Vandamme P."/>
            <person name="Eisen J.A."/>
            <person name="Garrity G."/>
            <person name="Hugenholtz P."/>
            <person name="Kyrpides N.C."/>
        </authorList>
    </citation>
    <scope>NUCLEOTIDE SEQUENCE [LARGE SCALE GENOMIC DNA]</scope>
    <source>
        <strain evidence="2 3">CGMCC 1.10947</strain>
    </source>
</reference>
<gene>
    <name evidence="2" type="ORF">IQ17_02864</name>
</gene>
<dbReference type="AlphaFoldDB" id="A0A562LG98"/>
<dbReference type="EMBL" id="VLKL01000006">
    <property type="protein sequence ID" value="TWI06649.1"/>
    <property type="molecule type" value="Genomic_DNA"/>
</dbReference>
<keyword evidence="3" id="KW-1185">Reference proteome</keyword>
<proteinExistence type="predicted"/>
<sequence>MLFASWDFMSPPKSRGWLTEIGVATSRPAAFAIFLVYGIAWITVGNGLEWHSFATLATWGMTLVIQRAEHRDTQAIHAKLDELLKVAGREHVMKVDDEDAEEVESRREEIRRTG</sequence>
<dbReference type="Proteomes" id="UP000317176">
    <property type="component" value="Unassembled WGS sequence"/>
</dbReference>
<dbReference type="InterPro" id="IPR007251">
    <property type="entry name" value="Iron_permease_Fet4"/>
</dbReference>
<evidence type="ECO:0000313" key="3">
    <source>
        <dbReference type="Proteomes" id="UP000317176"/>
    </source>
</evidence>
<name>A0A562LG98_9BRAD</name>
<accession>A0A562LG98</accession>
<protein>
    <submittedName>
        <fullName evidence="2">Low affinity iron permease</fullName>
    </submittedName>
</protein>
<dbReference type="Pfam" id="PF04120">
    <property type="entry name" value="Iron_permease"/>
    <property type="match status" value="1"/>
</dbReference>
<keyword evidence="1" id="KW-0472">Membrane</keyword>
<feature type="transmembrane region" description="Helical" evidence="1">
    <location>
        <begin position="21"/>
        <end position="42"/>
    </location>
</feature>
<evidence type="ECO:0000313" key="2">
    <source>
        <dbReference type="EMBL" id="TWI06649.1"/>
    </source>
</evidence>
<organism evidence="2 3">
    <name type="scientific">Bradyrhizobium daqingense</name>
    <dbReference type="NCBI Taxonomy" id="993502"/>
    <lineage>
        <taxon>Bacteria</taxon>
        <taxon>Pseudomonadati</taxon>
        <taxon>Pseudomonadota</taxon>
        <taxon>Alphaproteobacteria</taxon>
        <taxon>Hyphomicrobiales</taxon>
        <taxon>Nitrobacteraceae</taxon>
        <taxon>Bradyrhizobium</taxon>
    </lineage>
</organism>